<dbReference type="InterPro" id="IPR046008">
    <property type="entry name" value="DUF5964"/>
</dbReference>
<keyword evidence="1" id="KW-0812">Transmembrane</keyword>
<organism evidence="2 3">
    <name type="scientific">Lactiplantibacillus fabifermentans DSM 21115</name>
    <dbReference type="NCBI Taxonomy" id="1413187"/>
    <lineage>
        <taxon>Bacteria</taxon>
        <taxon>Bacillati</taxon>
        <taxon>Bacillota</taxon>
        <taxon>Bacilli</taxon>
        <taxon>Lactobacillales</taxon>
        <taxon>Lactobacillaceae</taxon>
        <taxon>Lactiplantibacillus</taxon>
    </lineage>
</organism>
<name>A0A0R2NQ03_9LACO</name>
<feature type="transmembrane region" description="Helical" evidence="1">
    <location>
        <begin position="34"/>
        <end position="53"/>
    </location>
</feature>
<comment type="caution">
    <text evidence="2">The sequence shown here is derived from an EMBL/GenBank/DDBJ whole genome shotgun (WGS) entry which is preliminary data.</text>
</comment>
<protein>
    <submittedName>
        <fullName evidence="2">Uncharacterized protein</fullName>
    </submittedName>
</protein>
<reference evidence="2 3" key="1">
    <citation type="journal article" date="2015" name="Genome Announc.">
        <title>Expanding the biotechnology potential of lactobacilli through comparative genomics of 213 strains and associated genera.</title>
        <authorList>
            <person name="Sun Z."/>
            <person name="Harris H.M."/>
            <person name="McCann A."/>
            <person name="Guo C."/>
            <person name="Argimon S."/>
            <person name="Zhang W."/>
            <person name="Yang X."/>
            <person name="Jeffery I.B."/>
            <person name="Cooney J.C."/>
            <person name="Kagawa T.F."/>
            <person name="Liu W."/>
            <person name="Song Y."/>
            <person name="Salvetti E."/>
            <person name="Wrobel A."/>
            <person name="Rasinkangas P."/>
            <person name="Parkhill J."/>
            <person name="Rea M.C."/>
            <person name="O'Sullivan O."/>
            <person name="Ritari J."/>
            <person name="Douillard F.P."/>
            <person name="Paul Ross R."/>
            <person name="Yang R."/>
            <person name="Briner A.E."/>
            <person name="Felis G.E."/>
            <person name="de Vos W.M."/>
            <person name="Barrangou R."/>
            <person name="Klaenhammer T.R."/>
            <person name="Caufield P.W."/>
            <person name="Cui Y."/>
            <person name="Zhang H."/>
            <person name="O'Toole P.W."/>
        </authorList>
    </citation>
    <scope>NUCLEOTIDE SEQUENCE [LARGE SCALE GENOMIC DNA]</scope>
    <source>
        <strain evidence="2 3">DSM 21115</strain>
    </source>
</reference>
<dbReference type="RefSeq" id="WP_024624428.1">
    <property type="nucleotide sequence ID" value="NZ_AYGX02000079.1"/>
</dbReference>
<evidence type="ECO:0000313" key="3">
    <source>
        <dbReference type="Proteomes" id="UP000050920"/>
    </source>
</evidence>
<dbReference type="EMBL" id="AYGX02000079">
    <property type="protein sequence ID" value="KRO27468.1"/>
    <property type="molecule type" value="Genomic_DNA"/>
</dbReference>
<proteinExistence type="predicted"/>
<dbReference type="Proteomes" id="UP000050920">
    <property type="component" value="Unassembled WGS sequence"/>
</dbReference>
<feature type="transmembrane region" description="Helical" evidence="1">
    <location>
        <begin position="73"/>
        <end position="93"/>
    </location>
</feature>
<feature type="transmembrane region" description="Helical" evidence="1">
    <location>
        <begin position="6"/>
        <end position="25"/>
    </location>
</feature>
<sequence>MGKVLAIIPTFGLMMTLIYGLALTLNDQNGGESWLVYSIVGLGVYAFFVLAMGTLVKAANGEQHVYGRDEQLYFGYFVVILALVVLVSIYFMAHN</sequence>
<evidence type="ECO:0000313" key="2">
    <source>
        <dbReference type="EMBL" id="KRO27468.1"/>
    </source>
</evidence>
<dbReference type="Pfam" id="PF19389">
    <property type="entry name" value="DUF5964"/>
    <property type="match status" value="1"/>
</dbReference>
<keyword evidence="1" id="KW-0472">Membrane</keyword>
<keyword evidence="3" id="KW-1185">Reference proteome</keyword>
<keyword evidence="1" id="KW-1133">Transmembrane helix</keyword>
<gene>
    <name evidence="2" type="ORF">DY78_GL003217</name>
</gene>
<evidence type="ECO:0000256" key="1">
    <source>
        <dbReference type="SAM" id="Phobius"/>
    </source>
</evidence>
<accession>A0A0R2NQ03</accession>
<dbReference type="AlphaFoldDB" id="A0A0R2NQ03"/>